<dbReference type="SUPFAM" id="SSF47413">
    <property type="entry name" value="lambda repressor-like DNA-binding domains"/>
    <property type="match status" value="1"/>
</dbReference>
<reference evidence="2 3" key="1">
    <citation type="submission" date="2018-01" db="EMBL/GenBank/DDBJ databases">
        <title>A novel member of the phylum Bacteroidetes isolated from glacier ice.</title>
        <authorList>
            <person name="Liu Q."/>
            <person name="Xin Y.-H."/>
        </authorList>
    </citation>
    <scope>NUCLEOTIDE SEQUENCE [LARGE SCALE GENOMIC DNA]</scope>
    <source>
        <strain evidence="2 3">RB1R16</strain>
    </source>
</reference>
<dbReference type="EMBL" id="PPSL01000002">
    <property type="protein sequence ID" value="PQJ11378.1"/>
    <property type="molecule type" value="Genomic_DNA"/>
</dbReference>
<dbReference type="OrthoDB" id="681019at2"/>
<keyword evidence="3" id="KW-1185">Reference proteome</keyword>
<dbReference type="InterPro" id="IPR010982">
    <property type="entry name" value="Lambda_DNA-bd_dom_sf"/>
</dbReference>
<dbReference type="Proteomes" id="UP000239872">
    <property type="component" value="Unassembled WGS sequence"/>
</dbReference>
<sequence length="138" mass="15711">MNYLARNIAYLRKVNKVTQAEIQASKGFKPNTQSNWENEVSEPSIDIIIQYSEYFNVNLSDLILKDLSGEHVEGRAYEHVQKGLHTAFAAEPDIEYTTTNTTQQQIIDKMQLIIDTQSATIKALQSALEHAEKRLADR</sequence>
<dbReference type="AlphaFoldDB" id="A0A2S7SXE1"/>
<comment type="caution">
    <text evidence="2">The sequence shown here is derived from an EMBL/GenBank/DDBJ whole genome shotgun (WGS) entry which is preliminary data.</text>
</comment>
<evidence type="ECO:0000313" key="3">
    <source>
        <dbReference type="Proteomes" id="UP000239872"/>
    </source>
</evidence>
<dbReference type="InterPro" id="IPR001387">
    <property type="entry name" value="Cro/C1-type_HTH"/>
</dbReference>
<dbReference type="RefSeq" id="WP_105038257.1">
    <property type="nucleotide sequence ID" value="NZ_PPSL01000002.1"/>
</dbReference>
<name>A0A2S7SXE1_9BACT</name>
<gene>
    <name evidence="2" type="ORF">CJD36_006140</name>
</gene>
<feature type="domain" description="HTH cro/C1-type" evidence="1">
    <location>
        <begin position="8"/>
        <end position="62"/>
    </location>
</feature>
<dbReference type="CDD" id="cd00093">
    <property type="entry name" value="HTH_XRE"/>
    <property type="match status" value="1"/>
</dbReference>
<protein>
    <recommendedName>
        <fullName evidence="1">HTH cro/C1-type domain-containing protein</fullName>
    </recommendedName>
</protein>
<accession>A0A2S7SXE1</accession>
<dbReference type="SMART" id="SM00530">
    <property type="entry name" value="HTH_XRE"/>
    <property type="match status" value="1"/>
</dbReference>
<proteinExistence type="predicted"/>
<dbReference type="Pfam" id="PF12844">
    <property type="entry name" value="HTH_19"/>
    <property type="match status" value="1"/>
</dbReference>
<evidence type="ECO:0000259" key="1">
    <source>
        <dbReference type="PROSITE" id="PS50943"/>
    </source>
</evidence>
<organism evidence="2 3">
    <name type="scientific">Flavipsychrobacter stenotrophus</name>
    <dbReference type="NCBI Taxonomy" id="2077091"/>
    <lineage>
        <taxon>Bacteria</taxon>
        <taxon>Pseudomonadati</taxon>
        <taxon>Bacteroidota</taxon>
        <taxon>Chitinophagia</taxon>
        <taxon>Chitinophagales</taxon>
        <taxon>Chitinophagaceae</taxon>
        <taxon>Flavipsychrobacter</taxon>
    </lineage>
</organism>
<dbReference type="GO" id="GO:0003677">
    <property type="term" value="F:DNA binding"/>
    <property type="evidence" value="ECO:0007669"/>
    <property type="project" value="InterPro"/>
</dbReference>
<evidence type="ECO:0000313" key="2">
    <source>
        <dbReference type="EMBL" id="PQJ11378.1"/>
    </source>
</evidence>
<dbReference type="PROSITE" id="PS50943">
    <property type="entry name" value="HTH_CROC1"/>
    <property type="match status" value="1"/>
</dbReference>
<dbReference type="Gene3D" id="1.10.260.40">
    <property type="entry name" value="lambda repressor-like DNA-binding domains"/>
    <property type="match status" value="1"/>
</dbReference>